<proteinExistence type="predicted"/>
<dbReference type="GO" id="GO:0030414">
    <property type="term" value="F:peptidase inhibitor activity"/>
    <property type="evidence" value="ECO:0007669"/>
    <property type="project" value="UniProtKB-KW"/>
</dbReference>
<dbReference type="KEGG" id="aste:118513495"/>
<dbReference type="OrthoDB" id="6236007at2759"/>
<dbReference type="AlphaFoldDB" id="A0A182Y877"/>
<dbReference type="Proteomes" id="UP000076408">
    <property type="component" value="Unassembled WGS sequence"/>
</dbReference>
<dbReference type="PANTHER" id="PTHR23259:SF70">
    <property type="entry name" value="ACCESSORY GLAND PROTEIN ACP62F-RELATED"/>
    <property type="match status" value="1"/>
</dbReference>
<evidence type="ECO:0000256" key="2">
    <source>
        <dbReference type="ARBA" id="ARBA00023157"/>
    </source>
</evidence>
<feature type="region of interest" description="Disordered" evidence="3">
    <location>
        <begin position="26"/>
        <end position="100"/>
    </location>
</feature>
<dbReference type="CDD" id="cd19941">
    <property type="entry name" value="TIL"/>
    <property type="match status" value="1"/>
</dbReference>
<dbReference type="EnsemblMetazoa" id="ASTEI04663-RA">
    <property type="protein sequence ID" value="ASTEI04663-PA"/>
    <property type="gene ID" value="ASTEI04663"/>
</dbReference>
<dbReference type="VEuPathDB" id="VectorBase:ASTEI20_035935"/>
<feature type="domain" description="TIL" evidence="5">
    <location>
        <begin position="105"/>
        <end position="159"/>
    </location>
</feature>
<keyword evidence="2" id="KW-1015">Disulfide bond</keyword>
<dbReference type="InterPro" id="IPR051368">
    <property type="entry name" value="SerProtInhib-TIL_Domain"/>
</dbReference>
<protein>
    <submittedName>
        <fullName evidence="6">TIL domain-containing protein</fullName>
    </submittedName>
</protein>
<keyword evidence="4" id="KW-0732">Signal</keyword>
<dbReference type="VEuPathDB" id="VectorBase:ASTE010428"/>
<dbReference type="RefSeq" id="XP_035915232.1">
    <property type="nucleotide sequence ID" value="XM_036059339.1"/>
</dbReference>
<feature type="chain" id="PRO_5043702626" evidence="4">
    <location>
        <begin position="21"/>
        <end position="164"/>
    </location>
</feature>
<dbReference type="InterPro" id="IPR002919">
    <property type="entry name" value="TIL_dom"/>
</dbReference>
<keyword evidence="7" id="KW-1185">Reference proteome</keyword>
<evidence type="ECO:0000256" key="4">
    <source>
        <dbReference type="SAM" id="SignalP"/>
    </source>
</evidence>
<dbReference type="FunFam" id="2.10.25.10:FF:000674">
    <property type="entry name" value="Mucin-2"/>
    <property type="match status" value="1"/>
</dbReference>
<evidence type="ECO:0000313" key="6">
    <source>
        <dbReference type="EnsemblMetazoa" id="ASTEI04663-PA"/>
    </source>
</evidence>
<reference evidence="7" key="1">
    <citation type="journal article" date="2014" name="Genome Biol.">
        <title>Genome analysis of a major urban malaria vector mosquito, Anopheles stephensi.</title>
        <authorList>
            <person name="Jiang X."/>
            <person name="Peery A."/>
            <person name="Hall A.B."/>
            <person name="Sharma A."/>
            <person name="Chen X.G."/>
            <person name="Waterhouse R.M."/>
            <person name="Komissarov A."/>
            <person name="Riehle M.M."/>
            <person name="Shouche Y."/>
            <person name="Sharakhova M.V."/>
            <person name="Lawson D."/>
            <person name="Pakpour N."/>
            <person name="Arensburger P."/>
            <person name="Davidson V.L."/>
            <person name="Eiglmeier K."/>
            <person name="Emrich S."/>
            <person name="George P."/>
            <person name="Kennedy R.C."/>
            <person name="Mane S.P."/>
            <person name="Maslen G."/>
            <person name="Oringanje C."/>
            <person name="Qi Y."/>
            <person name="Settlage R."/>
            <person name="Tojo M."/>
            <person name="Tubio J.M."/>
            <person name="Unger M.F."/>
            <person name="Wang B."/>
            <person name="Vernick K.D."/>
            <person name="Ribeiro J.M."/>
            <person name="James A.A."/>
            <person name="Michel K."/>
            <person name="Riehle M.A."/>
            <person name="Luckhart S."/>
            <person name="Sharakhov I.V."/>
            <person name="Tu Z."/>
        </authorList>
    </citation>
    <scope>NUCLEOTIDE SEQUENCE [LARGE SCALE GENOMIC DNA]</scope>
    <source>
        <strain evidence="7">Indian</strain>
    </source>
</reference>
<evidence type="ECO:0000259" key="5">
    <source>
        <dbReference type="Pfam" id="PF01826"/>
    </source>
</evidence>
<dbReference type="VEuPathDB" id="VectorBase:ASTEI04663"/>
<evidence type="ECO:0000256" key="1">
    <source>
        <dbReference type="ARBA" id="ARBA00022690"/>
    </source>
</evidence>
<dbReference type="GeneID" id="118513495"/>
<accession>A0A182Y877</accession>
<feature type="signal peptide" evidence="4">
    <location>
        <begin position="1"/>
        <end position="20"/>
    </location>
</feature>
<keyword evidence="1" id="KW-0646">Protease inhibitor</keyword>
<dbReference type="PANTHER" id="PTHR23259">
    <property type="entry name" value="RIDDLE"/>
    <property type="match status" value="1"/>
</dbReference>
<organism evidence="6 7">
    <name type="scientific">Anopheles stephensi</name>
    <name type="common">Indo-Pakistan malaria mosquito</name>
    <dbReference type="NCBI Taxonomy" id="30069"/>
    <lineage>
        <taxon>Eukaryota</taxon>
        <taxon>Metazoa</taxon>
        <taxon>Ecdysozoa</taxon>
        <taxon>Arthropoda</taxon>
        <taxon>Hexapoda</taxon>
        <taxon>Insecta</taxon>
        <taxon>Pterygota</taxon>
        <taxon>Neoptera</taxon>
        <taxon>Endopterygota</taxon>
        <taxon>Diptera</taxon>
        <taxon>Nematocera</taxon>
        <taxon>Culicoidea</taxon>
        <taxon>Culicidae</taxon>
        <taxon>Anophelinae</taxon>
        <taxon>Anopheles</taxon>
    </lineage>
</organism>
<sequence>MARYVLGLLLLASSLTVLCAIPTDRPAGEAASEAPPTSSVAITQSPATSESASQPSPAAEPATQPPTASEAATQPPTTSESTTITEEPTTEEEETEPPAIVCNDPREIYDECGNSCGDRTCENLRRADVKCSKQCVEGCYCRNGYVRDKLGRCIPAYRCGKGWW</sequence>
<name>A0A182Y877_ANOST</name>
<dbReference type="Pfam" id="PF01826">
    <property type="entry name" value="TIL"/>
    <property type="match status" value="1"/>
</dbReference>
<feature type="compositionally biased region" description="Low complexity" evidence="3">
    <location>
        <begin position="43"/>
        <end position="87"/>
    </location>
</feature>
<dbReference type="Gene3D" id="2.10.25.10">
    <property type="entry name" value="Laminin"/>
    <property type="match status" value="1"/>
</dbReference>
<dbReference type="STRING" id="30069.A0A182Y877"/>
<evidence type="ECO:0000313" key="7">
    <source>
        <dbReference type="Proteomes" id="UP000076408"/>
    </source>
</evidence>
<evidence type="ECO:0000256" key="3">
    <source>
        <dbReference type="SAM" id="MobiDB-lite"/>
    </source>
</evidence>
<dbReference type="InterPro" id="IPR036084">
    <property type="entry name" value="Ser_inhib-like_sf"/>
</dbReference>
<dbReference type="SUPFAM" id="SSF57567">
    <property type="entry name" value="Serine protease inhibitors"/>
    <property type="match status" value="1"/>
</dbReference>
<reference evidence="6" key="2">
    <citation type="submission" date="2020-05" db="UniProtKB">
        <authorList>
            <consortium name="EnsemblMetazoa"/>
        </authorList>
    </citation>
    <scope>IDENTIFICATION</scope>
    <source>
        <strain evidence="6">Indian</strain>
    </source>
</reference>